<dbReference type="AlphaFoldDB" id="W6Y438"/>
<dbReference type="KEGG" id="bze:COCCADRAFT_5891"/>
<dbReference type="EMBL" id="KI964634">
    <property type="protein sequence ID" value="EUC32425.1"/>
    <property type="molecule type" value="Genomic_DNA"/>
</dbReference>
<evidence type="ECO:0000313" key="2">
    <source>
        <dbReference type="Proteomes" id="UP000053841"/>
    </source>
</evidence>
<dbReference type="GeneID" id="19150238"/>
<name>W6Y438_COCC2</name>
<sequence length="177" mass="19415">MSPQSVAFTYTSTGPNVIASPLASTDSTVNSAGLDPFTLLQPQIANTIDLRSISNVVTELDTYQADGFRDTSATVYLKYNMTVEYLNWVNFYVPTAKISLTLAAVRGGNVLGLEENPEDLIVASIKPRWFDAAQDAAMYEMVGEWVDAVTKAAGANRHRFLYQNFAAPSQKPLCDYE</sequence>
<dbReference type="Proteomes" id="UP000053841">
    <property type="component" value="Unassembled WGS sequence"/>
</dbReference>
<evidence type="ECO:0008006" key="3">
    <source>
        <dbReference type="Google" id="ProtNLM"/>
    </source>
</evidence>
<organism evidence="1 2">
    <name type="scientific">Cochliobolus carbonum (strain 26-R-13)</name>
    <name type="common">Maize leaf spot fungus</name>
    <name type="synonym">Bipolaris zeicola</name>
    <dbReference type="NCBI Taxonomy" id="930089"/>
    <lineage>
        <taxon>Eukaryota</taxon>
        <taxon>Fungi</taxon>
        <taxon>Dikarya</taxon>
        <taxon>Ascomycota</taxon>
        <taxon>Pezizomycotina</taxon>
        <taxon>Dothideomycetes</taxon>
        <taxon>Pleosporomycetidae</taxon>
        <taxon>Pleosporales</taxon>
        <taxon>Pleosporineae</taxon>
        <taxon>Pleosporaceae</taxon>
        <taxon>Bipolaris</taxon>
    </lineage>
</organism>
<reference evidence="1 2" key="1">
    <citation type="journal article" date="2013" name="PLoS Genet.">
        <title>Comparative genome structure, secondary metabolite, and effector coding capacity across Cochliobolus pathogens.</title>
        <authorList>
            <person name="Condon B.J."/>
            <person name="Leng Y."/>
            <person name="Wu D."/>
            <person name="Bushley K.E."/>
            <person name="Ohm R.A."/>
            <person name="Otillar R."/>
            <person name="Martin J."/>
            <person name="Schackwitz W."/>
            <person name="Grimwood J."/>
            <person name="MohdZainudin N."/>
            <person name="Xue C."/>
            <person name="Wang R."/>
            <person name="Manning V.A."/>
            <person name="Dhillon B."/>
            <person name="Tu Z.J."/>
            <person name="Steffenson B.J."/>
            <person name="Salamov A."/>
            <person name="Sun H."/>
            <person name="Lowry S."/>
            <person name="LaButti K."/>
            <person name="Han J."/>
            <person name="Copeland A."/>
            <person name="Lindquist E."/>
            <person name="Barry K."/>
            <person name="Schmutz J."/>
            <person name="Baker S.E."/>
            <person name="Ciuffetti L.M."/>
            <person name="Grigoriev I.V."/>
            <person name="Zhong S."/>
            <person name="Turgeon B.G."/>
        </authorList>
    </citation>
    <scope>NUCLEOTIDE SEQUENCE [LARGE SCALE GENOMIC DNA]</scope>
    <source>
        <strain evidence="1 2">26-R-13</strain>
    </source>
</reference>
<protein>
    <recommendedName>
        <fullName evidence="3">Berberine/berberine-like domain-containing protein</fullName>
    </recommendedName>
</protein>
<dbReference type="RefSeq" id="XP_007713274.1">
    <property type="nucleotide sequence ID" value="XM_007715084.1"/>
</dbReference>
<keyword evidence="2" id="KW-1185">Reference proteome</keyword>
<proteinExistence type="predicted"/>
<accession>W6Y438</accession>
<evidence type="ECO:0000313" key="1">
    <source>
        <dbReference type="EMBL" id="EUC32425.1"/>
    </source>
</evidence>
<dbReference type="OrthoDB" id="2151789at2759"/>
<gene>
    <name evidence="1" type="ORF">COCCADRAFT_5891</name>
</gene>
<dbReference type="HOGENOM" id="CLU_1517626_0_0_1"/>